<proteinExistence type="predicted"/>
<dbReference type="SMART" id="SM00091">
    <property type="entry name" value="PAS"/>
    <property type="match status" value="1"/>
</dbReference>
<keyword evidence="5 14" id="KW-0812">Transmembrane</keyword>
<feature type="region of interest" description="Disordered" evidence="13">
    <location>
        <begin position="27"/>
        <end position="51"/>
    </location>
</feature>
<keyword evidence="12 14" id="KW-0472">Membrane</keyword>
<dbReference type="Pfam" id="PF17203">
    <property type="entry name" value="sCache_3_2"/>
    <property type="match status" value="1"/>
</dbReference>
<dbReference type="Gene3D" id="3.30.565.10">
    <property type="entry name" value="Histidine kinase-like ATPase, C-terminal domain"/>
    <property type="match status" value="1"/>
</dbReference>
<dbReference type="Pfam" id="PF01590">
    <property type="entry name" value="GAF"/>
    <property type="match status" value="1"/>
</dbReference>
<feature type="domain" description="PPM-type phosphatase" evidence="17">
    <location>
        <begin position="579"/>
        <end position="800"/>
    </location>
</feature>
<evidence type="ECO:0000256" key="5">
    <source>
        <dbReference type="ARBA" id="ARBA00022692"/>
    </source>
</evidence>
<dbReference type="SUPFAM" id="SSF55874">
    <property type="entry name" value="ATPase domain of HSP90 chaperone/DNA topoisomerase II/histidine kinase"/>
    <property type="match status" value="1"/>
</dbReference>
<evidence type="ECO:0000256" key="4">
    <source>
        <dbReference type="ARBA" id="ARBA00022679"/>
    </source>
</evidence>
<dbReference type="InterPro" id="IPR029016">
    <property type="entry name" value="GAF-like_dom_sf"/>
</dbReference>
<keyword evidence="3" id="KW-0597">Phosphoprotein</keyword>
<dbReference type="SUPFAM" id="SSF81606">
    <property type="entry name" value="PP2C-like"/>
    <property type="match status" value="1"/>
</dbReference>
<evidence type="ECO:0000256" key="12">
    <source>
        <dbReference type="ARBA" id="ARBA00023136"/>
    </source>
</evidence>
<gene>
    <name evidence="18" type="ORF">SLUN_36725</name>
</gene>
<keyword evidence="10 14" id="KW-1133">Transmembrane helix</keyword>
<dbReference type="PANTHER" id="PTHR43156:SF2">
    <property type="entry name" value="STAGE II SPORULATION PROTEIN E"/>
    <property type="match status" value="1"/>
</dbReference>
<keyword evidence="4" id="KW-0808">Transferase</keyword>
<evidence type="ECO:0000256" key="8">
    <source>
        <dbReference type="ARBA" id="ARBA00022801"/>
    </source>
</evidence>
<evidence type="ECO:0000256" key="3">
    <source>
        <dbReference type="ARBA" id="ARBA00022553"/>
    </source>
</evidence>
<feature type="domain" description="PAS" evidence="16">
    <location>
        <begin position="265"/>
        <end position="330"/>
    </location>
</feature>
<reference evidence="18 19" key="1">
    <citation type="submission" date="2018-01" db="EMBL/GenBank/DDBJ databases">
        <title>Complete genome sequence of Streptomyces lunaelactis MM109T, a Ferroverdin A producer isolated from cave moonmilk deposits.</title>
        <authorList>
            <person name="Naome A."/>
            <person name="Martinet L."/>
            <person name="Maciejewska M."/>
            <person name="Anderssen S."/>
            <person name="Adam D."/>
            <person name="Tenconi E."/>
            <person name="Deflandre B."/>
            <person name="Arguelles-Arias A."/>
            <person name="Calusinska M."/>
            <person name="Copieters W."/>
            <person name="Karim L."/>
            <person name="Hanikenne M."/>
            <person name="Baurain D."/>
            <person name="van Wezel G."/>
            <person name="Smargiasso N."/>
            <person name="de Pauw E."/>
            <person name="Delfosse P."/>
            <person name="Rigali S."/>
        </authorList>
    </citation>
    <scope>NUCLEOTIDE SEQUENCE [LARGE SCALE GENOMIC DNA]</scope>
    <source>
        <strain evidence="18 19">MM109</strain>
    </source>
</reference>
<keyword evidence="2" id="KW-1003">Cell membrane</keyword>
<dbReference type="SUPFAM" id="SSF103190">
    <property type="entry name" value="Sensory domain-like"/>
    <property type="match status" value="1"/>
</dbReference>
<evidence type="ECO:0000256" key="13">
    <source>
        <dbReference type="SAM" id="MobiDB-lite"/>
    </source>
</evidence>
<dbReference type="EMBL" id="CP026304">
    <property type="protein sequence ID" value="AVZ76909.1"/>
    <property type="molecule type" value="Genomic_DNA"/>
</dbReference>
<name>A0A2R4TCQ0_9ACTN</name>
<evidence type="ECO:0000256" key="10">
    <source>
        <dbReference type="ARBA" id="ARBA00022989"/>
    </source>
</evidence>
<evidence type="ECO:0000313" key="18">
    <source>
        <dbReference type="EMBL" id="AVZ76909.1"/>
    </source>
</evidence>
<feature type="domain" description="GAF" evidence="15">
    <location>
        <begin position="385"/>
        <end position="561"/>
    </location>
</feature>
<dbReference type="InterPro" id="IPR000014">
    <property type="entry name" value="PAS"/>
</dbReference>
<evidence type="ECO:0000313" key="19">
    <source>
        <dbReference type="Proteomes" id="UP000244201"/>
    </source>
</evidence>
<evidence type="ECO:0000256" key="14">
    <source>
        <dbReference type="SAM" id="Phobius"/>
    </source>
</evidence>
<evidence type="ECO:0000256" key="11">
    <source>
        <dbReference type="ARBA" id="ARBA00023012"/>
    </source>
</evidence>
<evidence type="ECO:0000259" key="15">
    <source>
        <dbReference type="SMART" id="SM00065"/>
    </source>
</evidence>
<dbReference type="GO" id="GO:0005886">
    <property type="term" value="C:plasma membrane"/>
    <property type="evidence" value="ECO:0007669"/>
    <property type="project" value="UniProtKB-SubCell"/>
</dbReference>
<keyword evidence="6" id="KW-0547">Nucleotide-binding</keyword>
<dbReference type="GO" id="GO:0016791">
    <property type="term" value="F:phosphatase activity"/>
    <property type="evidence" value="ECO:0007669"/>
    <property type="project" value="TreeGrafter"/>
</dbReference>
<dbReference type="FunFam" id="3.60.40.10:FF:000031">
    <property type="entry name" value="PAS sensor protein"/>
    <property type="match status" value="1"/>
</dbReference>
<dbReference type="Pfam" id="PF07228">
    <property type="entry name" value="SpoIIE"/>
    <property type="match status" value="1"/>
</dbReference>
<evidence type="ECO:0000256" key="1">
    <source>
        <dbReference type="ARBA" id="ARBA00004651"/>
    </source>
</evidence>
<accession>A0A2R4TCQ0</accession>
<dbReference type="InterPro" id="IPR001932">
    <property type="entry name" value="PPM-type_phosphatase-like_dom"/>
</dbReference>
<keyword evidence="19" id="KW-1185">Reference proteome</keyword>
<dbReference type="GO" id="GO:0016301">
    <property type="term" value="F:kinase activity"/>
    <property type="evidence" value="ECO:0007669"/>
    <property type="project" value="UniProtKB-KW"/>
</dbReference>
<dbReference type="AlphaFoldDB" id="A0A2R4TCQ0"/>
<dbReference type="Gene3D" id="3.30.450.40">
    <property type="match status" value="1"/>
</dbReference>
<dbReference type="FunFam" id="3.30.450.40:FF:000035">
    <property type="entry name" value="PAS sensor protein"/>
    <property type="match status" value="1"/>
</dbReference>
<organism evidence="18 19">
    <name type="scientific">Streptomyces lunaelactis</name>
    <dbReference type="NCBI Taxonomy" id="1535768"/>
    <lineage>
        <taxon>Bacteria</taxon>
        <taxon>Bacillati</taxon>
        <taxon>Actinomycetota</taxon>
        <taxon>Actinomycetes</taxon>
        <taxon>Kitasatosporales</taxon>
        <taxon>Streptomycetaceae</taxon>
        <taxon>Streptomyces</taxon>
    </lineage>
</organism>
<dbReference type="InterPro" id="IPR036890">
    <property type="entry name" value="HATPase_C_sf"/>
</dbReference>
<dbReference type="SMART" id="SM00331">
    <property type="entry name" value="PP2C_SIG"/>
    <property type="match status" value="1"/>
</dbReference>
<dbReference type="Proteomes" id="UP000244201">
    <property type="component" value="Chromosome"/>
</dbReference>
<dbReference type="GO" id="GO:0000160">
    <property type="term" value="P:phosphorelay signal transduction system"/>
    <property type="evidence" value="ECO:0007669"/>
    <property type="project" value="UniProtKB-KW"/>
</dbReference>
<dbReference type="InterPro" id="IPR035965">
    <property type="entry name" value="PAS-like_dom_sf"/>
</dbReference>
<keyword evidence="11" id="KW-0902">Two-component regulatory system</keyword>
<dbReference type="SUPFAM" id="SSF55781">
    <property type="entry name" value="GAF domain-like"/>
    <property type="match status" value="1"/>
</dbReference>
<keyword evidence="7 18" id="KW-0418">Kinase</keyword>
<dbReference type="InterPro" id="IPR029151">
    <property type="entry name" value="Sensor-like_sf"/>
</dbReference>
<dbReference type="OrthoDB" id="118142at2"/>
<sequence>MKGHSLRSRLEAGRSFVGRLLRDRHGHPVSGRGWNAPHGKAPGASQGSPRRGVRSLLGVRSAAGQVLFLQIAVAVLLITGALVALVFQARYDSERDAEKQSLAAAESFADAPGTVEALRSPDPTAALQPHAEEARRGSGVDFIAVMSTGGIRLADTDPTLIGRRAQRIERAAAGEAFTEIFEGEPNDAARAIVPVVGADGSVVGLVGAGVRIENVWGSVDRQMPVLFGCAAAALALATISSALVSRRLRRQTHGLGPTEMTRLYEHHDAVLHAVREGVLIIGGDGRLMLANDEARRLLELPPGAEGRHVADLGLDADTAELLASDREVTDEVHLAGDRLLAVNTRPTVPFGGTSGNVATLRDTTELRALSGTAEVARERLKMLYDAGVRIGTTLDVVQTAEELSQVAVPRFADFVTVELLDPVLLGEEPSGVHTEMRRTAVSGLREDHPFQPVGDVIRFVVPTTPMAAALASGHAVLEADLTVAHGWRAQDAAGADQALAYGVHSLVTVSLQARGVVLGMANFWRAERPGPFDAEDLSFAEELAARAAVAIDNARRFTREHTMAVTLQRSLLPRVLPEQNALDVAYRYLPAQAGVGGDWFDVITLPGARVALVVGDVVGHGLHAAATMGRLRTAVHNFSSLDLPPDEILGLLDELVSRIDQEEGRDVDSDGITGATCLYAIYDPVSGLCSLATAGHLAPALVRPDGTVDFPEVPVSPPLGLGGLPVETAELRLTEGSRLVLYTDGLIENRDRDIDTGLRLLRSTLAEDTNRTPEETCQAVFGAMVPAHRRDDIALLVARTHLLDSARVADWDVASDPAAVAPVRAACGRQLETWGLEEIGFTTELMLSELITNAIRYGAEPIHVRLLHEHTLICEVSDGSSTAPHMRRAATTDEGGRGLFLVSQLAGRWGTRYTPAGKVMWTEQSLVNGQQAAAGLLLDDTSW</sequence>
<feature type="transmembrane region" description="Helical" evidence="14">
    <location>
        <begin position="66"/>
        <end position="87"/>
    </location>
</feature>
<evidence type="ECO:0000256" key="2">
    <source>
        <dbReference type="ARBA" id="ARBA00022475"/>
    </source>
</evidence>
<dbReference type="InterPro" id="IPR033463">
    <property type="entry name" value="sCache_3"/>
</dbReference>
<comment type="subcellular location">
    <subcellularLocation>
        <location evidence="1">Cell membrane</location>
        <topology evidence="1">Multi-pass membrane protein</topology>
    </subcellularLocation>
</comment>
<dbReference type="InterPro" id="IPR052016">
    <property type="entry name" value="Bact_Sigma-Reg"/>
</dbReference>
<evidence type="ECO:0000256" key="9">
    <source>
        <dbReference type="ARBA" id="ARBA00022840"/>
    </source>
</evidence>
<dbReference type="KEGG" id="slk:SLUN_36725"/>
<dbReference type="CDD" id="cd16936">
    <property type="entry name" value="HATPase_RsbW-like"/>
    <property type="match status" value="1"/>
</dbReference>
<evidence type="ECO:0000256" key="6">
    <source>
        <dbReference type="ARBA" id="ARBA00022741"/>
    </source>
</evidence>
<keyword evidence="8" id="KW-0378">Hydrolase</keyword>
<dbReference type="SUPFAM" id="SSF55785">
    <property type="entry name" value="PYP-like sensor domain (PAS domain)"/>
    <property type="match status" value="1"/>
</dbReference>
<dbReference type="GO" id="GO:0005524">
    <property type="term" value="F:ATP binding"/>
    <property type="evidence" value="ECO:0007669"/>
    <property type="project" value="UniProtKB-KW"/>
</dbReference>
<dbReference type="Gene3D" id="3.30.450.20">
    <property type="entry name" value="PAS domain"/>
    <property type="match status" value="2"/>
</dbReference>
<dbReference type="InterPro" id="IPR036457">
    <property type="entry name" value="PPM-type-like_dom_sf"/>
</dbReference>
<protein>
    <submittedName>
        <fullName evidence="18">Histidine kinase</fullName>
    </submittedName>
</protein>
<dbReference type="InterPro" id="IPR003018">
    <property type="entry name" value="GAF"/>
</dbReference>
<dbReference type="Pfam" id="PF13581">
    <property type="entry name" value="HATPase_c_2"/>
    <property type="match status" value="1"/>
</dbReference>
<dbReference type="SMART" id="SM00065">
    <property type="entry name" value="GAF"/>
    <property type="match status" value="1"/>
</dbReference>
<evidence type="ECO:0000259" key="17">
    <source>
        <dbReference type="SMART" id="SM00331"/>
    </source>
</evidence>
<evidence type="ECO:0000256" key="7">
    <source>
        <dbReference type="ARBA" id="ARBA00022777"/>
    </source>
</evidence>
<dbReference type="PANTHER" id="PTHR43156">
    <property type="entry name" value="STAGE II SPORULATION PROTEIN E-RELATED"/>
    <property type="match status" value="1"/>
</dbReference>
<dbReference type="FunFam" id="3.30.565.10:FF:000028">
    <property type="entry name" value="PAS sensor protein"/>
    <property type="match status" value="1"/>
</dbReference>
<dbReference type="InterPro" id="IPR003594">
    <property type="entry name" value="HATPase_dom"/>
</dbReference>
<evidence type="ECO:0000259" key="16">
    <source>
        <dbReference type="SMART" id="SM00091"/>
    </source>
</evidence>
<dbReference type="Gene3D" id="3.60.40.10">
    <property type="entry name" value="PPM-type phosphatase domain"/>
    <property type="match status" value="1"/>
</dbReference>
<feature type="transmembrane region" description="Helical" evidence="14">
    <location>
        <begin position="225"/>
        <end position="244"/>
    </location>
</feature>
<keyword evidence="9" id="KW-0067">ATP-binding</keyword>